<feature type="domain" description="FecR protein" evidence="1">
    <location>
        <begin position="122"/>
        <end position="216"/>
    </location>
</feature>
<dbReference type="Pfam" id="PF04773">
    <property type="entry name" value="FecR"/>
    <property type="match status" value="1"/>
</dbReference>
<evidence type="ECO:0000313" key="3">
    <source>
        <dbReference type="EMBL" id="MRY92642.1"/>
    </source>
</evidence>
<evidence type="ECO:0000259" key="2">
    <source>
        <dbReference type="Pfam" id="PF16344"/>
    </source>
</evidence>
<dbReference type="InterPro" id="IPR032508">
    <property type="entry name" value="FecR_C"/>
</dbReference>
<dbReference type="EMBL" id="WKMY01000002">
    <property type="protein sequence ID" value="MRY92642.1"/>
    <property type="molecule type" value="Genomic_DNA"/>
</dbReference>
<gene>
    <name evidence="3" type="ORF">GKD67_05250</name>
    <name evidence="4" type="ORF">P2T59_11945</name>
</gene>
<dbReference type="AlphaFoldDB" id="A0A3R6CZH6"/>
<dbReference type="RefSeq" id="WP_005864544.1">
    <property type="nucleotide sequence ID" value="NZ_CP103128.1"/>
</dbReference>
<dbReference type="InterPro" id="IPR012373">
    <property type="entry name" value="Ferrdict_sens_TM"/>
</dbReference>
<dbReference type="InterPro" id="IPR006860">
    <property type="entry name" value="FecR"/>
</dbReference>
<dbReference type="PANTHER" id="PTHR30273:SF2">
    <property type="entry name" value="PROTEIN FECR"/>
    <property type="match status" value="1"/>
</dbReference>
<protein>
    <submittedName>
        <fullName evidence="3">DUF4974 domain-containing protein</fullName>
    </submittedName>
    <submittedName>
        <fullName evidence="4">FecR domain-containing protein</fullName>
    </submittedName>
</protein>
<dbReference type="Proteomes" id="UP000461276">
    <property type="component" value="Unassembled WGS sequence"/>
</dbReference>
<dbReference type="EMBL" id="CP120353">
    <property type="protein sequence ID" value="WET62427.1"/>
    <property type="molecule type" value="Genomic_DNA"/>
</dbReference>
<evidence type="ECO:0000259" key="1">
    <source>
        <dbReference type="Pfam" id="PF04773"/>
    </source>
</evidence>
<dbReference type="GO" id="GO:0016989">
    <property type="term" value="F:sigma factor antagonist activity"/>
    <property type="evidence" value="ECO:0007669"/>
    <property type="project" value="TreeGrafter"/>
</dbReference>
<evidence type="ECO:0000313" key="5">
    <source>
        <dbReference type="Proteomes" id="UP000461276"/>
    </source>
</evidence>
<dbReference type="Pfam" id="PF16344">
    <property type="entry name" value="FecR_C"/>
    <property type="match status" value="1"/>
</dbReference>
<dbReference type="Gene3D" id="2.60.120.1440">
    <property type="match status" value="1"/>
</dbReference>
<organism evidence="3 5">
    <name type="scientific">Parabacteroides distasonis</name>
    <dbReference type="NCBI Taxonomy" id="823"/>
    <lineage>
        <taxon>Bacteria</taxon>
        <taxon>Pseudomonadati</taxon>
        <taxon>Bacteroidota</taxon>
        <taxon>Bacteroidia</taxon>
        <taxon>Bacteroidales</taxon>
        <taxon>Tannerellaceae</taxon>
        <taxon>Parabacteroides</taxon>
    </lineage>
</organism>
<dbReference type="Gene3D" id="3.55.50.30">
    <property type="match status" value="1"/>
</dbReference>
<reference evidence="4" key="2">
    <citation type="submission" date="2023-03" db="EMBL/GenBank/DDBJ databases">
        <title>Parabacteroides distasonis, a bacteria resistant against UC.</title>
        <authorList>
            <person name="Dai W."/>
        </authorList>
    </citation>
    <scope>NUCLEOTIDE SEQUENCE</scope>
    <source>
        <strain evidence="4">F1-28</strain>
    </source>
</reference>
<accession>A0A3R6CZH6</accession>
<proteinExistence type="predicted"/>
<name>A0A3R6CZH6_PARDI</name>
<dbReference type="PIRSF" id="PIRSF018266">
    <property type="entry name" value="FecR"/>
    <property type="match status" value="1"/>
</dbReference>
<feature type="domain" description="Protein FecR C-terminal" evidence="2">
    <location>
        <begin position="266"/>
        <end position="327"/>
    </location>
</feature>
<dbReference type="Proteomes" id="UP001221009">
    <property type="component" value="Chromosome"/>
</dbReference>
<dbReference type="PANTHER" id="PTHR30273">
    <property type="entry name" value="PERIPLASMIC SIGNAL SENSOR AND SIGMA FACTOR ACTIVATOR FECR-RELATED"/>
    <property type="match status" value="1"/>
</dbReference>
<reference evidence="3 5" key="1">
    <citation type="journal article" date="2019" name="Nat. Med.">
        <title>A library of human gut bacterial isolates paired with longitudinal multiomics data enables mechanistic microbiome research.</title>
        <authorList>
            <person name="Poyet M."/>
            <person name="Groussin M."/>
            <person name="Gibbons S.M."/>
            <person name="Avila-Pacheco J."/>
            <person name="Jiang X."/>
            <person name="Kearney S.M."/>
            <person name="Perrotta A.R."/>
            <person name="Berdy B."/>
            <person name="Zhao S."/>
            <person name="Lieberman T.D."/>
            <person name="Swanson P.K."/>
            <person name="Smith M."/>
            <person name="Roesemann S."/>
            <person name="Alexander J.E."/>
            <person name="Rich S.A."/>
            <person name="Livny J."/>
            <person name="Vlamakis H."/>
            <person name="Clish C."/>
            <person name="Bullock K."/>
            <person name="Deik A."/>
            <person name="Scott J."/>
            <person name="Pierce K.A."/>
            <person name="Xavier R.J."/>
            <person name="Alm E.J."/>
        </authorList>
    </citation>
    <scope>NUCLEOTIDE SEQUENCE [LARGE SCALE GENOMIC DNA]</scope>
    <source>
        <strain evidence="3 5">BIOML-A9</strain>
    </source>
</reference>
<dbReference type="FunFam" id="2.60.120.1440:FF:000001">
    <property type="entry name" value="Putative anti-sigma factor"/>
    <property type="match status" value="1"/>
</dbReference>
<sequence length="343" mass="40171">MESRFCPKINESVLLRYFTKQLTDREAECVEEWIQASEKNRQIARDVHYILFATTTWSNLRKTSSEKALRQVKRKMLRKRSWLFVKTRFQQTAAILLIILLSSVSIYLLKKDSRQLEWIEVRMNSGMTGTIMLPDGSKVWLNSNTHIKYPSEFAQDRREVELNGEAYFSVERDPNRKFIVHSVEDQVTIEVLGTDFNVDAYKDNGFVSATLISGSIRLSYVNAEKEKRCLLMRPEDKVIYDRVQKNVDMCKTDVERDISWRDGTILLRDTPLDEVLWTLSKCFNVEFEVRGDHLRSCSFTGVFKNMRLDRILEHFKIASHINYSIEQEVGGNGEVLKKRVILY</sequence>
<evidence type="ECO:0000313" key="4">
    <source>
        <dbReference type="EMBL" id="WET62427.1"/>
    </source>
</evidence>